<feature type="domain" description="Ketosynthase family 3 (KS3)" evidence="5">
    <location>
        <begin position="2"/>
        <end position="394"/>
    </location>
</feature>
<dbReference type="GO" id="GO:0004315">
    <property type="term" value="F:3-oxoacyl-[acyl-carrier-protein] synthase activity"/>
    <property type="evidence" value="ECO:0007669"/>
    <property type="project" value="TreeGrafter"/>
</dbReference>
<protein>
    <recommendedName>
        <fullName evidence="5">Ketosynthase family 3 (KS3) domain-containing protein</fullName>
    </recommendedName>
</protein>
<dbReference type="RefSeq" id="WP_063368076.1">
    <property type="nucleotide sequence ID" value="NZ_AUYC01000028.1"/>
</dbReference>
<comment type="caution">
    <text evidence="6">The sequence shown here is derived from an EMBL/GenBank/DDBJ whole genome shotgun (WGS) entry which is preliminary data.</text>
</comment>
<dbReference type="InterPro" id="IPR000794">
    <property type="entry name" value="Beta-ketoacyl_synthase"/>
</dbReference>
<dbReference type="InterPro" id="IPR020841">
    <property type="entry name" value="PKS_Beta-ketoAc_synthase_dom"/>
</dbReference>
<dbReference type="InterPro" id="IPR016039">
    <property type="entry name" value="Thiolase-like"/>
</dbReference>
<evidence type="ECO:0000256" key="3">
    <source>
        <dbReference type="ARBA" id="ARBA00022679"/>
    </source>
</evidence>
<dbReference type="InterPro" id="IPR014031">
    <property type="entry name" value="Ketoacyl_synth_C"/>
</dbReference>
<dbReference type="GO" id="GO:0006633">
    <property type="term" value="P:fatty acid biosynthetic process"/>
    <property type="evidence" value="ECO:0007669"/>
    <property type="project" value="TreeGrafter"/>
</dbReference>
<dbReference type="Proteomes" id="UP000076486">
    <property type="component" value="Unassembled WGS sequence"/>
</dbReference>
<dbReference type="SUPFAM" id="SSF53901">
    <property type="entry name" value="Thiolase-like"/>
    <property type="match status" value="2"/>
</dbReference>
<dbReference type="AlphaFoldDB" id="A0A167KU78"/>
<dbReference type="Pfam" id="PF02801">
    <property type="entry name" value="Ketoacyl-synt_C"/>
    <property type="match status" value="1"/>
</dbReference>
<evidence type="ECO:0000313" key="7">
    <source>
        <dbReference type="Proteomes" id="UP000076486"/>
    </source>
</evidence>
<evidence type="ECO:0000256" key="2">
    <source>
        <dbReference type="ARBA" id="ARBA00008467"/>
    </source>
</evidence>
<dbReference type="PROSITE" id="PS52004">
    <property type="entry name" value="KS3_2"/>
    <property type="match status" value="1"/>
</dbReference>
<gene>
    <name evidence="6" type="ORF">N473_17770</name>
</gene>
<dbReference type="Gene3D" id="3.40.47.10">
    <property type="match status" value="1"/>
</dbReference>
<comment type="similarity">
    <text evidence="2 4">Belongs to the thiolase-like superfamily. Beta-ketoacyl-ACP synthases family.</text>
</comment>
<dbReference type="PANTHER" id="PTHR11712">
    <property type="entry name" value="POLYKETIDE SYNTHASE-RELATED"/>
    <property type="match status" value="1"/>
</dbReference>
<evidence type="ECO:0000256" key="4">
    <source>
        <dbReference type="RuleBase" id="RU003694"/>
    </source>
</evidence>
<reference evidence="6 7" key="1">
    <citation type="submission" date="2013-07" db="EMBL/GenBank/DDBJ databases">
        <title>Comparative Genomic and Metabolomic Analysis of Twelve Strains of Pseudoalteromonas luteoviolacea.</title>
        <authorList>
            <person name="Vynne N.G."/>
            <person name="Mansson M."/>
            <person name="Gram L."/>
        </authorList>
    </citation>
    <scope>NUCLEOTIDE SEQUENCE [LARGE SCALE GENOMIC DNA]</scope>
    <source>
        <strain evidence="6 7">CPMOR-1</strain>
    </source>
</reference>
<dbReference type="EMBL" id="AUYC01000028">
    <property type="protein sequence ID" value="KZN63277.1"/>
    <property type="molecule type" value="Genomic_DNA"/>
</dbReference>
<organism evidence="6 7">
    <name type="scientific">Pseudoalteromonas luteoviolacea CPMOR-1</name>
    <dbReference type="NCBI Taxonomy" id="1365248"/>
    <lineage>
        <taxon>Bacteria</taxon>
        <taxon>Pseudomonadati</taxon>
        <taxon>Pseudomonadota</taxon>
        <taxon>Gammaproteobacteria</taxon>
        <taxon>Alteromonadales</taxon>
        <taxon>Pseudoalteromonadaceae</taxon>
        <taxon>Pseudoalteromonas</taxon>
    </lineage>
</organism>
<comment type="pathway">
    <text evidence="1">Lipid metabolism; fatty acid biosynthesis.</text>
</comment>
<dbReference type="CDD" id="cd00834">
    <property type="entry name" value="KAS_I_II"/>
    <property type="match status" value="1"/>
</dbReference>
<dbReference type="Pfam" id="PF00109">
    <property type="entry name" value="ketoacyl-synt"/>
    <property type="match status" value="1"/>
</dbReference>
<dbReference type="InterPro" id="IPR014030">
    <property type="entry name" value="Ketoacyl_synth_N"/>
</dbReference>
<name>A0A167KU78_9GAMM</name>
<evidence type="ECO:0000259" key="5">
    <source>
        <dbReference type="PROSITE" id="PS52004"/>
    </source>
</evidence>
<dbReference type="PANTHER" id="PTHR11712:SF336">
    <property type="entry name" value="3-OXOACYL-[ACYL-CARRIER-PROTEIN] SYNTHASE, MITOCHONDRIAL"/>
    <property type="match status" value="1"/>
</dbReference>
<sequence>MTKKVVITGVGVISPIGKSKEEFFDCLTSGTANIAPEKNAFKGHGQDKMSSRITDSDLKFAQNVVNDKTLGPGALMASYAALEAIKDAGLTDFIGSQRDIPIFIGNSEGEYEIYQNYTLSDTNDAPVNSAGFASHSIVAAIRDKLGLSSSCVAIHNTCSSSNNAIELAVLDIRHGDADIIICGSSDPFSNKIQAGFNSLNAISKNSCKPFDKNRDGIVVSEGALIFILESLEHAQARGAKIYAYVAGVGTSNDASHLTNPSPEGIKNAIENALFDAQLSSNEIDAVFAHATGTVANDKAENAVFNEVFGDNQPNIIAIKGVTGHMMAAAGAANTLAACLAFEAGILPPTAANTVMDPNLNINLLKTTLTTESVEYVMCNSYGFGGNNGVVILENKEQK</sequence>
<dbReference type="SMART" id="SM00825">
    <property type="entry name" value="PKS_KS"/>
    <property type="match status" value="1"/>
</dbReference>
<evidence type="ECO:0000256" key="1">
    <source>
        <dbReference type="ARBA" id="ARBA00005194"/>
    </source>
</evidence>
<evidence type="ECO:0000313" key="6">
    <source>
        <dbReference type="EMBL" id="KZN63277.1"/>
    </source>
</evidence>
<proteinExistence type="inferred from homology"/>
<accession>A0A167KU78</accession>
<keyword evidence="3 4" id="KW-0808">Transferase</keyword>
<dbReference type="PATRIC" id="fig|1365248.3.peg.2473"/>